<evidence type="ECO:0000256" key="1">
    <source>
        <dbReference type="SAM" id="SignalP"/>
    </source>
</evidence>
<sequence>MKFTISASLLSLAAVQVAARPTIEAAEAVEAQDGIQVEIPKMIKAKYRSEAKRAIIRYPAFTLAPNGQGNTMTSMDKGGQAGVLNAGAGMCSKCTLLSAHYRLVFPDGREATPKDGVYIHHMTSSLSPKKADNPIGTSIAMGPGAYFIDRGEDSGETDTVFTSVGDEKFLSGYHVNGSPSIRVSYDLVNVGKESKAKQLHLELEYEYLDGIQGKDAGHTLKSVMGTPKLNGKTVSQGMKVSKDTDIVWARGHLHQGGVQMNLNVDGVQKCVSKPTYDAAGVITTMSLCPEVIQIKAGQVLTIESVYDTQAHKLRESSDGSGKVAKGKIGGSDVMGMFAMSYTTQEHLISFLLLLNGKLIDADDKQKQANQYTIILITSTKSRLDVVLLASIAADFFLPDFLCNEPTTPQTKAKTVTSFWRKDVPLGVNREAKTAQCLNVQLTQSLGYQYGNELDWDGK</sequence>
<organism evidence="2 3">
    <name type="scientific">Venturia nashicola</name>
    <dbReference type="NCBI Taxonomy" id="86259"/>
    <lineage>
        <taxon>Eukaryota</taxon>
        <taxon>Fungi</taxon>
        <taxon>Dikarya</taxon>
        <taxon>Ascomycota</taxon>
        <taxon>Pezizomycotina</taxon>
        <taxon>Dothideomycetes</taxon>
        <taxon>Pleosporomycetidae</taxon>
        <taxon>Venturiales</taxon>
        <taxon>Venturiaceae</taxon>
        <taxon>Venturia</taxon>
    </lineage>
</organism>
<evidence type="ECO:0000313" key="2">
    <source>
        <dbReference type="EMBL" id="TID20190.1"/>
    </source>
</evidence>
<reference evidence="2 3" key="1">
    <citation type="submission" date="2019-04" db="EMBL/GenBank/DDBJ databases">
        <title>High contiguity whole genome sequence and gene annotation resource for two Venturia nashicola isolates.</title>
        <authorList>
            <person name="Prokchorchik M."/>
            <person name="Won K."/>
            <person name="Lee Y."/>
            <person name="Choi E.D."/>
            <person name="Segonzac C."/>
            <person name="Sohn K.H."/>
        </authorList>
    </citation>
    <scope>NUCLEOTIDE SEQUENCE [LARGE SCALE GENOMIC DNA]</scope>
    <source>
        <strain evidence="2 3">PRI2</strain>
    </source>
</reference>
<gene>
    <name evidence="2" type="ORF">E6O75_ATG07650</name>
</gene>
<accession>A0A4Z1P6Q9</accession>
<protein>
    <submittedName>
        <fullName evidence="2">ATP synthase subunit beta</fullName>
    </submittedName>
</protein>
<dbReference type="EMBL" id="SNSC02000011">
    <property type="protein sequence ID" value="TID20190.1"/>
    <property type="molecule type" value="Genomic_DNA"/>
</dbReference>
<dbReference type="AlphaFoldDB" id="A0A4Z1P6Q9"/>
<comment type="caution">
    <text evidence="2">The sequence shown here is derived from an EMBL/GenBank/DDBJ whole genome shotgun (WGS) entry which is preliminary data.</text>
</comment>
<keyword evidence="3" id="KW-1185">Reference proteome</keyword>
<feature type="chain" id="PRO_5021438005" evidence="1">
    <location>
        <begin position="20"/>
        <end position="458"/>
    </location>
</feature>
<proteinExistence type="predicted"/>
<name>A0A4Z1P6Q9_9PEZI</name>
<dbReference type="Proteomes" id="UP000298493">
    <property type="component" value="Unassembled WGS sequence"/>
</dbReference>
<keyword evidence="1" id="KW-0732">Signal</keyword>
<evidence type="ECO:0000313" key="3">
    <source>
        <dbReference type="Proteomes" id="UP000298493"/>
    </source>
</evidence>
<feature type="signal peptide" evidence="1">
    <location>
        <begin position="1"/>
        <end position="19"/>
    </location>
</feature>